<evidence type="ECO:0008006" key="4">
    <source>
        <dbReference type="Google" id="ProtNLM"/>
    </source>
</evidence>
<name>A0ABV4R5C0_9ACTN</name>
<feature type="transmembrane region" description="Helical" evidence="1">
    <location>
        <begin position="9"/>
        <end position="29"/>
    </location>
</feature>
<comment type="caution">
    <text evidence="2">The sequence shown here is derived from an EMBL/GenBank/DDBJ whole genome shotgun (WGS) entry which is preliminary data.</text>
</comment>
<proteinExistence type="predicted"/>
<reference evidence="2 3" key="1">
    <citation type="submission" date="2023-11" db="EMBL/GenBank/DDBJ databases">
        <title>Actinomadura monticuli sp. nov., isolated from volcanic ash.</title>
        <authorList>
            <person name="Lee S.D."/>
            <person name="Yang H."/>
            <person name="Kim I.S."/>
        </authorList>
    </citation>
    <scope>NUCLEOTIDE SEQUENCE [LARGE SCALE GENOMIC DNA]</scope>
    <source>
        <strain evidence="2 3">DSM 45346</strain>
    </source>
</reference>
<dbReference type="EMBL" id="JAXCEH010000027">
    <property type="protein sequence ID" value="MFA1558116.1"/>
    <property type="molecule type" value="Genomic_DNA"/>
</dbReference>
<dbReference type="Proteomes" id="UP001569904">
    <property type="component" value="Unassembled WGS sequence"/>
</dbReference>
<evidence type="ECO:0000313" key="2">
    <source>
        <dbReference type="EMBL" id="MFA1558116.1"/>
    </source>
</evidence>
<dbReference type="RefSeq" id="WP_371945013.1">
    <property type="nucleotide sequence ID" value="NZ_JAXCEH010000027.1"/>
</dbReference>
<keyword evidence="1" id="KW-1133">Transmembrane helix</keyword>
<gene>
    <name evidence="2" type="ORF">SM436_30900</name>
</gene>
<accession>A0ABV4R5C0</accession>
<keyword evidence="3" id="KW-1185">Reference proteome</keyword>
<sequence length="138" mass="14984">MAGRYGFEGLWVGAILLALVFGFGAFQYARVAVNPCWLEIGPEGVRVAMAGRRTALAWDEIDTVDVRRKPGERRAVPVLAATLRGEPRIGKSYLLYPRWSAEADAVLLFDLEELQDGPSGVGAACQAHAGARWRGSLL</sequence>
<evidence type="ECO:0000313" key="3">
    <source>
        <dbReference type="Proteomes" id="UP001569904"/>
    </source>
</evidence>
<evidence type="ECO:0000256" key="1">
    <source>
        <dbReference type="SAM" id="Phobius"/>
    </source>
</evidence>
<protein>
    <recommendedName>
        <fullName evidence="4">PH domain-containing protein</fullName>
    </recommendedName>
</protein>
<keyword evidence="1" id="KW-0812">Transmembrane</keyword>
<organism evidence="2 3">
    <name type="scientific">Actinomadura chokoriensis</name>
    <dbReference type="NCBI Taxonomy" id="454156"/>
    <lineage>
        <taxon>Bacteria</taxon>
        <taxon>Bacillati</taxon>
        <taxon>Actinomycetota</taxon>
        <taxon>Actinomycetes</taxon>
        <taxon>Streptosporangiales</taxon>
        <taxon>Thermomonosporaceae</taxon>
        <taxon>Actinomadura</taxon>
    </lineage>
</organism>
<keyword evidence="1" id="KW-0472">Membrane</keyword>